<dbReference type="Gene3D" id="4.10.910.10">
    <property type="entry name" value="30s ribosomal protein s13, domain 2"/>
    <property type="match status" value="1"/>
</dbReference>
<protein>
    <submittedName>
        <fullName evidence="1">Uncharacterized protein</fullName>
    </submittedName>
</protein>
<dbReference type="AlphaFoldDB" id="A0A8C3F6R5"/>
<accession>A0A8C3F6R5</accession>
<name>A0A8C3F6R5_CHRPI</name>
<keyword evidence="2" id="KW-1185">Reference proteome</keyword>
<dbReference type="Ensembl" id="ENSCPBT00000000952.1">
    <property type="protein sequence ID" value="ENSCPBP00000000763.1"/>
    <property type="gene ID" value="ENSCPBG00000000609.1"/>
</dbReference>
<sequence>LQNQSNNSNTFLIQKDIKASKYSQVLVNRQDNELHKDLEQLKKIQVYQSLRVRAQHTTTDRCWGRAIGDSKK</sequence>
<dbReference type="InterPro" id="IPR027437">
    <property type="entry name" value="Rbsml_uS13_C"/>
</dbReference>
<proteinExistence type="predicted"/>
<evidence type="ECO:0000313" key="2">
    <source>
        <dbReference type="Proteomes" id="UP000694380"/>
    </source>
</evidence>
<reference evidence="1" key="2">
    <citation type="submission" date="2025-08" db="UniProtKB">
        <authorList>
            <consortium name="Ensembl"/>
        </authorList>
    </citation>
    <scope>IDENTIFICATION</scope>
</reference>
<evidence type="ECO:0000313" key="1">
    <source>
        <dbReference type="Ensembl" id="ENSCPBP00000000763.1"/>
    </source>
</evidence>
<dbReference type="Proteomes" id="UP000694380">
    <property type="component" value="Chromosome 2"/>
</dbReference>
<reference evidence="1" key="1">
    <citation type="journal article" date="2015" name="Genome Biol. Evol.">
        <title>Physical Mapping and Refinement of the Painted Turtle Genome (Chrysemys picta) Inform Amniote Genome Evolution and Challenge Turtle-Bird Chromosomal Conservation.</title>
        <authorList>
            <person name="Badenhorst D."/>
            <person name="Hillier L.W."/>
            <person name="Literman R."/>
            <person name="Montiel E.E."/>
            <person name="Radhakrishnan S."/>
            <person name="Shen Y."/>
            <person name="Minx P."/>
            <person name="Janes D.E."/>
            <person name="Warren W.C."/>
            <person name="Edwards S.V."/>
            <person name="Valenzuela N."/>
        </authorList>
    </citation>
    <scope>NUCLEOTIDE SEQUENCE [LARGE SCALE GENOMIC DNA]</scope>
</reference>
<reference evidence="1" key="3">
    <citation type="submission" date="2025-09" db="UniProtKB">
        <authorList>
            <consortium name="Ensembl"/>
        </authorList>
    </citation>
    <scope>IDENTIFICATION</scope>
</reference>
<organism evidence="1 2">
    <name type="scientific">Chrysemys picta bellii</name>
    <name type="common">Western painted turtle</name>
    <name type="synonym">Emys bellii</name>
    <dbReference type="NCBI Taxonomy" id="8478"/>
    <lineage>
        <taxon>Eukaryota</taxon>
        <taxon>Metazoa</taxon>
        <taxon>Chordata</taxon>
        <taxon>Craniata</taxon>
        <taxon>Vertebrata</taxon>
        <taxon>Euteleostomi</taxon>
        <taxon>Archelosauria</taxon>
        <taxon>Testudinata</taxon>
        <taxon>Testudines</taxon>
        <taxon>Cryptodira</taxon>
        <taxon>Durocryptodira</taxon>
        <taxon>Testudinoidea</taxon>
        <taxon>Emydidae</taxon>
        <taxon>Chrysemys</taxon>
    </lineage>
</organism>